<evidence type="ECO:0000256" key="2">
    <source>
        <dbReference type="ARBA" id="ARBA00005709"/>
    </source>
</evidence>
<keyword evidence="6" id="KW-0969">Cilium</keyword>
<dbReference type="RefSeq" id="WP_092057406.1">
    <property type="nucleotide sequence ID" value="NZ_FOJJ01000034.1"/>
</dbReference>
<dbReference type="GO" id="GO:0005198">
    <property type="term" value="F:structural molecule activity"/>
    <property type="evidence" value="ECO:0007669"/>
    <property type="project" value="InterPro"/>
</dbReference>
<dbReference type="NCBIfam" id="TIGR02550">
    <property type="entry name" value="flagell_flgL"/>
    <property type="match status" value="1"/>
</dbReference>
<dbReference type="InterPro" id="IPR001029">
    <property type="entry name" value="Flagellin_N"/>
</dbReference>
<gene>
    <name evidence="6" type="primary">flgL</name>
    <name evidence="6" type="ORF">FL622_07195</name>
</gene>
<dbReference type="Pfam" id="PF00669">
    <property type="entry name" value="Flagellin_N"/>
    <property type="match status" value="1"/>
</dbReference>
<proteinExistence type="inferred from homology"/>
<dbReference type="InterPro" id="IPR001492">
    <property type="entry name" value="Flagellin"/>
</dbReference>
<comment type="caution">
    <text evidence="6">The sequence shown here is derived from an EMBL/GenBank/DDBJ whole genome shotgun (WGS) entry which is preliminary data.</text>
</comment>
<keyword evidence="3" id="KW-0975">Bacterial flagellum</keyword>
<protein>
    <submittedName>
        <fullName evidence="6">Flagellar hook-associated protein 3</fullName>
    </submittedName>
</protein>
<evidence type="ECO:0000256" key="1">
    <source>
        <dbReference type="ARBA" id="ARBA00004365"/>
    </source>
</evidence>
<dbReference type="SUPFAM" id="SSF64518">
    <property type="entry name" value="Phase 1 flagellin"/>
    <property type="match status" value="1"/>
</dbReference>
<evidence type="ECO:0000313" key="7">
    <source>
        <dbReference type="Proteomes" id="UP000317155"/>
    </source>
</evidence>
<dbReference type="InterPro" id="IPR046358">
    <property type="entry name" value="Flagellin_C"/>
</dbReference>
<dbReference type="PANTHER" id="PTHR42792:SF1">
    <property type="entry name" value="FLAGELLAR HOOK-ASSOCIATED PROTEIN 3"/>
    <property type="match status" value="1"/>
</dbReference>
<keyword evidence="6" id="KW-0282">Flagellum</keyword>
<dbReference type="PANTHER" id="PTHR42792">
    <property type="entry name" value="FLAGELLIN"/>
    <property type="match status" value="1"/>
</dbReference>
<dbReference type="AlphaFoldDB" id="A0A550JGM1"/>
<evidence type="ECO:0000313" key="6">
    <source>
        <dbReference type="EMBL" id="TRO82355.1"/>
    </source>
</evidence>
<evidence type="ECO:0000256" key="3">
    <source>
        <dbReference type="ARBA" id="ARBA00023143"/>
    </source>
</evidence>
<evidence type="ECO:0000259" key="4">
    <source>
        <dbReference type="Pfam" id="PF00669"/>
    </source>
</evidence>
<dbReference type="InterPro" id="IPR013384">
    <property type="entry name" value="Flagell_FlgL"/>
</dbReference>
<dbReference type="GO" id="GO:0071973">
    <property type="term" value="P:bacterial-type flagellum-dependent cell motility"/>
    <property type="evidence" value="ECO:0007669"/>
    <property type="project" value="InterPro"/>
</dbReference>
<name>A0A550JGM1_9BACT</name>
<dbReference type="OrthoDB" id="9758307at2"/>
<comment type="subcellular location">
    <subcellularLocation>
        <location evidence="1">Bacterial flagellum</location>
    </subcellularLocation>
</comment>
<organism evidence="6 7">
    <name type="scientific">Trichloromonas acetexigens</name>
    <dbReference type="NCBI Taxonomy" id="38815"/>
    <lineage>
        <taxon>Bacteria</taxon>
        <taxon>Pseudomonadati</taxon>
        <taxon>Thermodesulfobacteriota</taxon>
        <taxon>Desulfuromonadia</taxon>
        <taxon>Desulfuromonadales</taxon>
        <taxon>Trichloromonadaceae</taxon>
        <taxon>Trichloromonas</taxon>
    </lineage>
</organism>
<sequence length="313" mass="34238">MKASNSTTYRSMMLFLNSTTSKLQDLQVATATGRKMNAASDNPAGVSPVLLTRSRMMSAENHYENNLAAIDRLRAQDTQMAQGENLINRAIELTVSAGNGTYSSYELEVLASEIGDLRDSMVSLANGQMDGKYFFAGFNDLTPPFVENPAHALDPTQPPMLYQGDQGRKQLEISPSETETINFTGSAVFLGDEDGDGVTDPGRVDIFAVMTGIEEALRNNDSSAATAQLGDLNVALEQISINRSQMGVVANRIDRANENIQDMELDLEEVLSRYQDADLIESITEMMQQEQALQAAMDVTGRLSKLSILDYLR</sequence>
<reference evidence="6 7" key="1">
    <citation type="submission" date="2019-07" db="EMBL/GenBank/DDBJ databases">
        <title>Insights of Desulfuromonas acetexigens electromicrobiology.</title>
        <authorList>
            <person name="Katuri K."/>
            <person name="Sapireddy V."/>
            <person name="Shaw D.R."/>
            <person name="Saikaly P."/>
        </authorList>
    </citation>
    <scope>NUCLEOTIDE SEQUENCE [LARGE SCALE GENOMIC DNA]</scope>
    <source>
        <strain evidence="6 7">2873</strain>
    </source>
</reference>
<dbReference type="Proteomes" id="UP000317155">
    <property type="component" value="Unassembled WGS sequence"/>
</dbReference>
<comment type="similarity">
    <text evidence="2">Belongs to the bacterial flagellin family.</text>
</comment>
<dbReference type="Pfam" id="PF00700">
    <property type="entry name" value="Flagellin_C"/>
    <property type="match status" value="1"/>
</dbReference>
<feature type="domain" description="Flagellin N-terminal" evidence="4">
    <location>
        <begin position="8"/>
        <end position="139"/>
    </location>
</feature>
<dbReference type="GO" id="GO:0009424">
    <property type="term" value="C:bacterial-type flagellum hook"/>
    <property type="evidence" value="ECO:0007669"/>
    <property type="project" value="InterPro"/>
</dbReference>
<feature type="domain" description="Flagellin C-terminal" evidence="5">
    <location>
        <begin position="233"/>
        <end position="312"/>
    </location>
</feature>
<keyword evidence="6" id="KW-0966">Cell projection</keyword>
<evidence type="ECO:0000259" key="5">
    <source>
        <dbReference type="Pfam" id="PF00700"/>
    </source>
</evidence>
<accession>A0A550JGM1</accession>
<dbReference type="Gene3D" id="1.20.1330.10">
    <property type="entry name" value="f41 fragment of flagellin, N-terminal domain"/>
    <property type="match status" value="1"/>
</dbReference>
<keyword evidence="7" id="KW-1185">Reference proteome</keyword>
<dbReference type="EMBL" id="VJVV01000004">
    <property type="protein sequence ID" value="TRO82355.1"/>
    <property type="molecule type" value="Genomic_DNA"/>
</dbReference>